<accession>A0A9W9RL47</accession>
<dbReference type="AlphaFoldDB" id="A0A9W9RL47"/>
<evidence type="ECO:0000256" key="1">
    <source>
        <dbReference type="SAM" id="MobiDB-lite"/>
    </source>
</evidence>
<evidence type="ECO:0000313" key="3">
    <source>
        <dbReference type="Proteomes" id="UP001148299"/>
    </source>
</evidence>
<organism evidence="2 3">
    <name type="scientific">Penicillium brevicompactum</name>
    <dbReference type="NCBI Taxonomy" id="5074"/>
    <lineage>
        <taxon>Eukaryota</taxon>
        <taxon>Fungi</taxon>
        <taxon>Dikarya</taxon>
        <taxon>Ascomycota</taxon>
        <taxon>Pezizomycotina</taxon>
        <taxon>Eurotiomycetes</taxon>
        <taxon>Eurotiomycetidae</taxon>
        <taxon>Eurotiales</taxon>
        <taxon>Aspergillaceae</taxon>
        <taxon>Penicillium</taxon>
    </lineage>
</organism>
<keyword evidence="3" id="KW-1185">Reference proteome</keyword>
<name>A0A9W9RL47_PENBR</name>
<gene>
    <name evidence="2" type="ORF">N7541_003005</name>
</gene>
<reference evidence="2" key="1">
    <citation type="submission" date="2022-12" db="EMBL/GenBank/DDBJ databases">
        <authorList>
            <person name="Petersen C."/>
        </authorList>
    </citation>
    <scope>NUCLEOTIDE SEQUENCE</scope>
    <source>
        <strain evidence="2">IBT 35675</strain>
    </source>
</reference>
<comment type="caution">
    <text evidence="2">The sequence shown here is derived from an EMBL/GenBank/DDBJ whole genome shotgun (WGS) entry which is preliminary data.</text>
</comment>
<proteinExistence type="predicted"/>
<reference evidence="2" key="2">
    <citation type="journal article" date="2023" name="IMA Fungus">
        <title>Comparative genomic study of the Penicillium genus elucidates a diverse pangenome and 15 lateral gene transfer events.</title>
        <authorList>
            <person name="Petersen C."/>
            <person name="Sorensen T."/>
            <person name="Nielsen M.R."/>
            <person name="Sondergaard T.E."/>
            <person name="Sorensen J.L."/>
            <person name="Fitzpatrick D.A."/>
            <person name="Frisvad J.C."/>
            <person name="Nielsen K.L."/>
        </authorList>
    </citation>
    <scope>NUCLEOTIDE SEQUENCE</scope>
    <source>
        <strain evidence="2">IBT 35675</strain>
    </source>
</reference>
<feature type="region of interest" description="Disordered" evidence="1">
    <location>
        <begin position="122"/>
        <end position="161"/>
    </location>
</feature>
<dbReference type="Proteomes" id="UP001148299">
    <property type="component" value="Unassembled WGS sequence"/>
</dbReference>
<sequence>MARDLSDNHLEPSPFENIDSFPFDGVLVPPDLAYTISPAPYTHLYTERAERSDLFPSQHYHPDGQYGWNLNGSHTGVAAMPAPNQSEFFTAPVYGNISPYSYGQGNPATFSSMDLNHSFPNGHSVEYLSPPAEDTSYERSPEENLTELPTPQTLCDELNRM</sequence>
<protein>
    <submittedName>
        <fullName evidence="2">Uncharacterized protein</fullName>
    </submittedName>
</protein>
<evidence type="ECO:0000313" key="2">
    <source>
        <dbReference type="EMBL" id="KAJ5362161.1"/>
    </source>
</evidence>
<dbReference type="EMBL" id="JAPZBR010000002">
    <property type="protein sequence ID" value="KAJ5362161.1"/>
    <property type="molecule type" value="Genomic_DNA"/>
</dbReference>